<dbReference type="Pfam" id="PF07944">
    <property type="entry name" value="Beta-AFase-like_GH127_cat"/>
    <property type="match status" value="1"/>
</dbReference>
<sequence>MVKSTYQQIPLKNVRIDDPFWSKYDQLIRDVVIPYQWDALNDRIEDAEPSYAIRNFRIAAGKEDGKFGGFVFQDSDLAKWLEAVGYSLTTHRDSSLEKLADEAIDLIGEAQQEDGYINTYFTIEAPELRWTNLTECHELYVAGHMIEAAVAYFDATGKRKFLDIVSRFVDYIESVFGSEAGKIQGYDGHQEIELALVKLYKATGQEKYLRLSQYFLNQRGQEPSFFVKEWEARGQKSFWGGVLPGPASRPNLKYHQSHAPVRAQKEAHGHAVRAVYMYTAMADVADLTRDEGLLQACRTLWDNIIHKQMYITGGIGSTHHGEAFTFDYDLPNDTIYAETCASIGLIFFAQRMLQIEPNSQYADVIERALYNNVIGSMSQDGKHYFYVNPLEVWPKASEGNPGKHHVKSVRQKWFGCSCCPPNVARLVASLGEYIYTVSETELYVNQYIGGVAKATIGGQHLEISQETNYPWDGTIKIQVTPEHEQHFTLGLRIPDWCRHATLHINGEETPISGLILNGYARIERTWQAGDVIQLELSMEIQLIQSHPQLRVNAGKVAIQRGPLVYCIEEFDNNAPLTSISLLTDRHRPLSARFDPDLLGGTMIIEGDAQIDQQEDWKHELYRPLKAVTQPVKLRAIPYNSWGNREAGEMSVWIRMKP</sequence>
<dbReference type="InterPro" id="IPR049174">
    <property type="entry name" value="Beta-AFase-like"/>
</dbReference>
<dbReference type="Pfam" id="PF20736">
    <property type="entry name" value="Glyco_hydro127M"/>
    <property type="match status" value="1"/>
</dbReference>
<dbReference type="SUPFAM" id="SSF48208">
    <property type="entry name" value="Six-hairpin glycosidases"/>
    <property type="match status" value="1"/>
</dbReference>
<dbReference type="InterPro" id="IPR008928">
    <property type="entry name" value="6-hairpin_glycosidase_sf"/>
</dbReference>
<dbReference type="Pfam" id="PF20737">
    <property type="entry name" value="Glyco_hydro127C"/>
    <property type="match status" value="1"/>
</dbReference>
<organism evidence="4 5">
    <name type="scientific">Paenibacillus crassostreae</name>
    <dbReference type="NCBI Taxonomy" id="1763538"/>
    <lineage>
        <taxon>Bacteria</taxon>
        <taxon>Bacillati</taxon>
        <taxon>Bacillota</taxon>
        <taxon>Bacilli</taxon>
        <taxon>Bacillales</taxon>
        <taxon>Paenibacillaceae</taxon>
        <taxon>Paenibacillus</taxon>
    </lineage>
</organism>
<dbReference type="PANTHER" id="PTHR43465:SF2">
    <property type="entry name" value="DUF1680 DOMAIN PROTEIN (AFU_ORTHOLOGUE AFUA_1G08910)"/>
    <property type="match status" value="1"/>
</dbReference>
<feature type="domain" description="Non-reducing end beta-L-arabinofuranosidase-like GH127 middle" evidence="2">
    <location>
        <begin position="442"/>
        <end position="538"/>
    </location>
</feature>
<dbReference type="InterPro" id="IPR049049">
    <property type="entry name" value="Beta-AFase-like_GH127_C"/>
</dbReference>
<dbReference type="Proteomes" id="UP000077134">
    <property type="component" value="Unassembled WGS sequence"/>
</dbReference>
<accession>A0A167FQK1</accession>
<evidence type="ECO:0000313" key="4">
    <source>
        <dbReference type="EMBL" id="OAB76800.1"/>
    </source>
</evidence>
<evidence type="ECO:0000259" key="2">
    <source>
        <dbReference type="Pfam" id="PF20736"/>
    </source>
</evidence>
<evidence type="ECO:0000313" key="5">
    <source>
        <dbReference type="Proteomes" id="UP000077134"/>
    </source>
</evidence>
<proteinExistence type="predicted"/>
<dbReference type="EMBL" id="LSFN01000005">
    <property type="protein sequence ID" value="OAB76800.1"/>
    <property type="molecule type" value="Genomic_DNA"/>
</dbReference>
<dbReference type="AlphaFoldDB" id="A0A167FQK1"/>
<evidence type="ECO:0008006" key="6">
    <source>
        <dbReference type="Google" id="ProtNLM"/>
    </source>
</evidence>
<dbReference type="InterPro" id="IPR012878">
    <property type="entry name" value="Beta-AFase-like_GH127_cat"/>
</dbReference>
<feature type="domain" description="Non-reducing end beta-L-arabinofuranosidase-like GH127 catalytic" evidence="1">
    <location>
        <begin position="13"/>
        <end position="432"/>
    </location>
</feature>
<dbReference type="InterPro" id="IPR049046">
    <property type="entry name" value="Beta-AFase-like_GH127_middle"/>
</dbReference>
<evidence type="ECO:0000259" key="3">
    <source>
        <dbReference type="Pfam" id="PF20737"/>
    </source>
</evidence>
<reference evidence="4 5" key="1">
    <citation type="submission" date="2016-02" db="EMBL/GenBank/DDBJ databases">
        <title>Paenibacillus sp. LPB0068, isolated from Crassostrea gigas.</title>
        <authorList>
            <person name="Shin S.-K."/>
            <person name="Yi H."/>
        </authorList>
    </citation>
    <scope>NUCLEOTIDE SEQUENCE [LARGE SCALE GENOMIC DNA]</scope>
    <source>
        <strain evidence="4 5">LPB0068</strain>
    </source>
</reference>
<dbReference type="PANTHER" id="PTHR43465">
    <property type="entry name" value="DUF1680 DOMAIN PROTEIN (AFU_ORTHOLOGUE AFUA_1G08910)"/>
    <property type="match status" value="1"/>
</dbReference>
<comment type="caution">
    <text evidence="4">The sequence shown here is derived from an EMBL/GenBank/DDBJ whole genome shotgun (WGS) entry which is preliminary data.</text>
</comment>
<name>A0A167FQK1_9BACL</name>
<dbReference type="KEGG" id="pcx:LPB68_19525"/>
<dbReference type="STRING" id="1763538.LPB68_19525"/>
<evidence type="ECO:0000259" key="1">
    <source>
        <dbReference type="Pfam" id="PF07944"/>
    </source>
</evidence>
<dbReference type="OrthoDB" id="9757939at2"/>
<protein>
    <recommendedName>
        <fullName evidence="6">Glycosyl hydrolase</fullName>
    </recommendedName>
</protein>
<dbReference type="GO" id="GO:0005975">
    <property type="term" value="P:carbohydrate metabolic process"/>
    <property type="evidence" value="ECO:0007669"/>
    <property type="project" value="InterPro"/>
</dbReference>
<dbReference type="RefSeq" id="WP_068655862.1">
    <property type="nucleotide sequence ID" value="NZ_CP017770.1"/>
</dbReference>
<feature type="domain" description="Non-reducing end beta-L-arabinofuranosidase-like GH127 C-terminal" evidence="3">
    <location>
        <begin position="540"/>
        <end position="654"/>
    </location>
</feature>
<gene>
    <name evidence="4" type="ORF">PNBC_05215</name>
</gene>
<keyword evidence="5" id="KW-1185">Reference proteome</keyword>